<dbReference type="OMA" id="GCTFNKI"/>
<accession>A0A6A5C3F4</accession>
<dbReference type="Proteomes" id="UP000444721">
    <property type="component" value="Unassembled WGS sequence"/>
</dbReference>
<keyword evidence="4 6" id="KW-1133">Transmembrane helix</keyword>
<feature type="transmembrane region" description="Helical" evidence="6">
    <location>
        <begin position="184"/>
        <end position="204"/>
    </location>
</feature>
<evidence type="ECO:0000313" key="8">
    <source>
        <dbReference type="Proteomes" id="UP000444721"/>
    </source>
</evidence>
<feature type="transmembrane region" description="Helical" evidence="6">
    <location>
        <begin position="73"/>
        <end position="90"/>
    </location>
</feature>
<dbReference type="VEuPathDB" id="AmoebaDB:FDP41_007812"/>
<name>A0A6A5C3F4_NAEFO</name>
<gene>
    <name evidence="7" type="ORF">FDP41_007812</name>
</gene>
<feature type="transmembrane region" description="Helical" evidence="6">
    <location>
        <begin position="216"/>
        <end position="241"/>
    </location>
</feature>
<reference evidence="7 8" key="1">
    <citation type="journal article" date="2019" name="Sci. Rep.">
        <title>Nanopore sequencing improves the draft genome of the human pathogenic amoeba Naegleria fowleri.</title>
        <authorList>
            <person name="Liechti N."/>
            <person name="Schurch N."/>
            <person name="Bruggmann R."/>
            <person name="Wittwer M."/>
        </authorList>
    </citation>
    <scope>NUCLEOTIDE SEQUENCE [LARGE SCALE GENOMIC DNA]</scope>
    <source>
        <strain evidence="7 8">ATCC 30894</strain>
    </source>
</reference>
<dbReference type="RefSeq" id="XP_044568610.1">
    <property type="nucleotide sequence ID" value="XM_044711598.1"/>
</dbReference>
<dbReference type="GeneID" id="68115030"/>
<evidence type="ECO:0000313" key="7">
    <source>
        <dbReference type="EMBL" id="KAF0983897.1"/>
    </source>
</evidence>
<evidence type="ECO:0008006" key="9">
    <source>
        <dbReference type="Google" id="ProtNLM"/>
    </source>
</evidence>
<feature type="transmembrane region" description="Helical" evidence="6">
    <location>
        <begin position="368"/>
        <end position="388"/>
    </location>
</feature>
<dbReference type="EMBL" id="VFQX01000004">
    <property type="protein sequence ID" value="KAF0983897.1"/>
    <property type="molecule type" value="Genomic_DNA"/>
</dbReference>
<dbReference type="GO" id="GO:0016020">
    <property type="term" value="C:membrane"/>
    <property type="evidence" value="ECO:0007669"/>
    <property type="project" value="UniProtKB-SubCell"/>
</dbReference>
<dbReference type="Pfam" id="PF03348">
    <property type="entry name" value="Serinc"/>
    <property type="match status" value="1"/>
</dbReference>
<evidence type="ECO:0000256" key="6">
    <source>
        <dbReference type="SAM" id="Phobius"/>
    </source>
</evidence>
<protein>
    <recommendedName>
        <fullName evidence="9">Serine incorporator</fullName>
    </recommendedName>
</protein>
<feature type="transmembrane region" description="Helical" evidence="6">
    <location>
        <begin position="110"/>
        <end position="136"/>
    </location>
</feature>
<dbReference type="OrthoDB" id="5963193at2759"/>
<proteinExistence type="inferred from homology"/>
<feature type="transmembrane region" description="Helical" evidence="6">
    <location>
        <begin position="314"/>
        <end position="347"/>
    </location>
</feature>
<comment type="similarity">
    <text evidence="2">Belongs to the TDE1 family.</text>
</comment>
<keyword evidence="3 6" id="KW-0812">Transmembrane</keyword>
<feature type="transmembrane region" description="Helical" evidence="6">
    <location>
        <begin position="400"/>
        <end position="421"/>
    </location>
</feature>
<dbReference type="VEuPathDB" id="AmoebaDB:NfTy_005670"/>
<dbReference type="AlphaFoldDB" id="A0A6A5C3F4"/>
<dbReference type="PANTHER" id="PTHR10383">
    <property type="entry name" value="SERINE INCORPORATOR"/>
    <property type="match status" value="1"/>
</dbReference>
<evidence type="ECO:0000256" key="1">
    <source>
        <dbReference type="ARBA" id="ARBA00004141"/>
    </source>
</evidence>
<feature type="transmembrane region" description="Helical" evidence="6">
    <location>
        <begin position="253"/>
        <end position="272"/>
    </location>
</feature>
<evidence type="ECO:0000256" key="3">
    <source>
        <dbReference type="ARBA" id="ARBA00022692"/>
    </source>
</evidence>
<evidence type="ECO:0000256" key="5">
    <source>
        <dbReference type="ARBA" id="ARBA00023136"/>
    </source>
</evidence>
<dbReference type="InterPro" id="IPR005016">
    <property type="entry name" value="TDE1/TMS"/>
</dbReference>
<keyword evidence="5 6" id="KW-0472">Membrane</keyword>
<dbReference type="PANTHER" id="PTHR10383:SF9">
    <property type="entry name" value="SERINE INCORPORATOR, ISOFORM F"/>
    <property type="match status" value="1"/>
</dbReference>
<evidence type="ECO:0000256" key="2">
    <source>
        <dbReference type="ARBA" id="ARBA00006665"/>
    </source>
</evidence>
<organism evidence="7 8">
    <name type="scientific">Naegleria fowleri</name>
    <name type="common">Brain eating amoeba</name>
    <dbReference type="NCBI Taxonomy" id="5763"/>
    <lineage>
        <taxon>Eukaryota</taxon>
        <taxon>Discoba</taxon>
        <taxon>Heterolobosea</taxon>
        <taxon>Tetramitia</taxon>
        <taxon>Eutetramitia</taxon>
        <taxon>Vahlkampfiidae</taxon>
        <taxon>Naegleria</taxon>
    </lineage>
</organism>
<feature type="transmembrane region" description="Helical" evidence="6">
    <location>
        <begin position="284"/>
        <end position="302"/>
    </location>
</feature>
<comment type="subcellular location">
    <subcellularLocation>
        <location evidence="1">Membrane</location>
        <topology evidence="1">Multi-pass membrane protein</topology>
    </subcellularLocation>
</comment>
<comment type="caution">
    <text evidence="7">The sequence shown here is derived from an EMBL/GenBank/DDBJ whole genome shotgun (WGS) entry which is preliminary data.</text>
</comment>
<feature type="transmembrane region" description="Helical" evidence="6">
    <location>
        <begin position="156"/>
        <end position="178"/>
    </location>
</feature>
<dbReference type="VEuPathDB" id="AmoebaDB:NF0018330"/>
<keyword evidence="8" id="KW-1185">Reference proteome</keyword>
<evidence type="ECO:0000256" key="4">
    <source>
        <dbReference type="ARBA" id="ARBA00022989"/>
    </source>
</evidence>
<sequence>MKRRLLKVVEHDPDTNKDEIEYRKILQEFQNRNKEAEEITFSDSISEMLYKFGLKDYKAVSPKFQVIYTKIKYCLFVIFGFLLSLLYQSGKKSLNPLLVHLGLPGGLDDVPVVIHFVAISLTMFFGIHAVLCSPLVRISQRTKNQFQSMNFLKVKIPLFLLCLAAPYVIIPESVINFYVTSSKYILFVFMVLQSIFIIDFAYRWGRSWQEEDDWRWDTALISISCIFIVSTVAIFVASFFYSGFKSSGCLLNFYVTIFTCILSFILLIASLFTEHSSLFSGSMITFYIATISLNVIVSKPITDKMCSLSGGYPVTLAAMLFTTAAAIYSAIYSTTGIQFLLHFLWYGEEPEEDEQHDFVKNDTSLNNSYFFFHVFMTLCSCFVTTFFQDFHGWTELGVQAFFLLFTIAMYGWSLMAPYVLYWRRFD</sequence>